<sequence>MNIFLPLVREDCGQANRQDDNLTDTQRQRQRQTDRDQTEEHGSGSAFTQTQHSARCCIIRYLLSTLDQQLMWGLSFVFCGVILCGLWACDGDSMSGGGQPGNIYGPGGRLAGDVCTTRGLERTELEWAYDLEGPGTQFMARLSLLILEDGEQGVILATILTDGVKR</sequence>
<dbReference type="AlphaFoldDB" id="A0A9N7VEV0"/>
<gene>
    <name evidence="2" type="ORF">PLEPLA_LOCUS34773</name>
</gene>
<accession>A0A9N7VEV0</accession>
<evidence type="ECO:0000256" key="1">
    <source>
        <dbReference type="SAM" id="MobiDB-lite"/>
    </source>
</evidence>
<evidence type="ECO:0000313" key="3">
    <source>
        <dbReference type="Proteomes" id="UP001153269"/>
    </source>
</evidence>
<dbReference type="EMBL" id="CADEAL010003935">
    <property type="protein sequence ID" value="CAB1447076.1"/>
    <property type="molecule type" value="Genomic_DNA"/>
</dbReference>
<feature type="compositionally biased region" description="Basic and acidic residues" evidence="1">
    <location>
        <begin position="31"/>
        <end position="42"/>
    </location>
</feature>
<evidence type="ECO:0000313" key="2">
    <source>
        <dbReference type="EMBL" id="CAB1447076.1"/>
    </source>
</evidence>
<proteinExistence type="predicted"/>
<organism evidence="2 3">
    <name type="scientific">Pleuronectes platessa</name>
    <name type="common">European plaice</name>
    <dbReference type="NCBI Taxonomy" id="8262"/>
    <lineage>
        <taxon>Eukaryota</taxon>
        <taxon>Metazoa</taxon>
        <taxon>Chordata</taxon>
        <taxon>Craniata</taxon>
        <taxon>Vertebrata</taxon>
        <taxon>Euteleostomi</taxon>
        <taxon>Actinopterygii</taxon>
        <taxon>Neopterygii</taxon>
        <taxon>Teleostei</taxon>
        <taxon>Neoteleostei</taxon>
        <taxon>Acanthomorphata</taxon>
        <taxon>Carangaria</taxon>
        <taxon>Pleuronectiformes</taxon>
        <taxon>Pleuronectoidei</taxon>
        <taxon>Pleuronectidae</taxon>
        <taxon>Pleuronectes</taxon>
    </lineage>
</organism>
<keyword evidence="3" id="KW-1185">Reference proteome</keyword>
<comment type="caution">
    <text evidence="2">The sequence shown here is derived from an EMBL/GenBank/DDBJ whole genome shotgun (WGS) entry which is preliminary data.</text>
</comment>
<feature type="region of interest" description="Disordered" evidence="1">
    <location>
        <begin position="16"/>
        <end position="47"/>
    </location>
</feature>
<reference evidence="2" key="1">
    <citation type="submission" date="2020-03" db="EMBL/GenBank/DDBJ databases">
        <authorList>
            <person name="Weist P."/>
        </authorList>
    </citation>
    <scope>NUCLEOTIDE SEQUENCE</scope>
</reference>
<dbReference type="Proteomes" id="UP001153269">
    <property type="component" value="Unassembled WGS sequence"/>
</dbReference>
<protein>
    <submittedName>
        <fullName evidence="2">Uncharacterized protein</fullName>
    </submittedName>
</protein>
<name>A0A9N7VEV0_PLEPL</name>